<dbReference type="GO" id="GO:0016787">
    <property type="term" value="F:hydrolase activity"/>
    <property type="evidence" value="ECO:0007669"/>
    <property type="project" value="InterPro"/>
</dbReference>
<name>T0F837_9LEPT</name>
<proteinExistence type="predicted"/>
<dbReference type="SUPFAM" id="SSF56300">
    <property type="entry name" value="Metallo-dependent phosphatases"/>
    <property type="match status" value="1"/>
</dbReference>
<dbReference type="InterPro" id="IPR004843">
    <property type="entry name" value="Calcineurin-like_PHP"/>
</dbReference>
<evidence type="ECO:0000313" key="3">
    <source>
        <dbReference type="Proteomes" id="UP000015454"/>
    </source>
</evidence>
<keyword evidence="3" id="KW-1185">Reference proteome</keyword>
<dbReference type="Gene3D" id="3.60.21.10">
    <property type="match status" value="1"/>
</dbReference>
<dbReference type="RefSeq" id="WP_020987053.1">
    <property type="nucleotide sequence ID" value="NZ_AHMO02000004.1"/>
</dbReference>
<dbReference type="PANTHER" id="PTHR35769:SF2">
    <property type="entry name" value="CALCINEURIN-LIKE METALLO-PHOSPHOESTERASE SUPERFAMILY PROTEIN"/>
    <property type="match status" value="1"/>
</dbReference>
<dbReference type="Proteomes" id="UP000015454">
    <property type="component" value="Unassembled WGS sequence"/>
</dbReference>
<dbReference type="OrthoDB" id="333335at2"/>
<dbReference type="STRING" id="1049789.LEP1GSC050_1013"/>
<dbReference type="InterPro" id="IPR029052">
    <property type="entry name" value="Metallo-depent_PP-like"/>
</dbReference>
<dbReference type="AlphaFoldDB" id="T0F837"/>
<comment type="caution">
    <text evidence="2">The sequence shown here is derived from an EMBL/GenBank/DDBJ whole genome shotgun (WGS) entry which is preliminary data.</text>
</comment>
<dbReference type="PANTHER" id="PTHR35769">
    <property type="entry name" value="CALCINEURIN-LIKE METALLO-PHOSPHOESTERASE SUPERFAMILY PROTEIN"/>
    <property type="match status" value="1"/>
</dbReference>
<accession>T0F837</accession>
<dbReference type="Pfam" id="PF00149">
    <property type="entry name" value="Metallophos"/>
    <property type="match status" value="1"/>
</dbReference>
<evidence type="ECO:0000259" key="1">
    <source>
        <dbReference type="Pfam" id="PF00149"/>
    </source>
</evidence>
<dbReference type="InterPro" id="IPR027629">
    <property type="entry name" value="DevT-like"/>
</dbReference>
<feature type="domain" description="Calcineurin-like phosphoesterase" evidence="1">
    <location>
        <begin position="5"/>
        <end position="231"/>
    </location>
</feature>
<organism evidence="2 3">
    <name type="scientific">Leptospira broomii serovar Hurstbridge str. 5399</name>
    <dbReference type="NCBI Taxonomy" id="1049789"/>
    <lineage>
        <taxon>Bacteria</taxon>
        <taxon>Pseudomonadati</taxon>
        <taxon>Spirochaetota</taxon>
        <taxon>Spirochaetia</taxon>
        <taxon>Leptospirales</taxon>
        <taxon>Leptospiraceae</taxon>
        <taxon>Leptospira</taxon>
    </lineage>
</organism>
<reference evidence="2" key="1">
    <citation type="submission" date="2013-05" db="EMBL/GenBank/DDBJ databases">
        <authorList>
            <person name="Harkins D.M."/>
            <person name="Durkin A.S."/>
            <person name="Brinkac L.M."/>
            <person name="Haft D.H."/>
            <person name="Selengut J.D."/>
            <person name="Sanka R."/>
            <person name="DePew J."/>
            <person name="Purushe J."/>
            <person name="Hartskeerl R.A."/>
            <person name="Ahmed A."/>
            <person name="van der Linden H."/>
            <person name="Goris M.G.A."/>
            <person name="Vinetz J.M."/>
            <person name="Sutton G.G."/>
            <person name="Nierman W.C."/>
            <person name="Fouts D.E."/>
        </authorList>
    </citation>
    <scope>NUCLEOTIDE SEQUENCE [LARGE SCALE GENOMIC DNA]</scope>
    <source>
        <strain evidence="2">5399</strain>
    </source>
</reference>
<protein>
    <submittedName>
        <fullName evidence="2">TIGR04168 family protein</fullName>
    </submittedName>
</protein>
<sequence length="314" mass="35810">MKNLTLALIGDIHGFWTSVDTDYFSHSKYDAILLTGDLGTYTTASAYRVAKEIAKIRKPCYLIPGNHDTTSIFQLLVEIFSMNPYWTMLGLPAHLYRYSKFRRCLGDVKMCEYSLHSEISDLALIGGRPLSMGSRLNFLPFLKRRFEIRSLEESSAKLMSLSMDSTTVNKDILILAHNGPAGLGERATDIWGCDFRKEEGDFGDLDLAECLDAVRAEGRIVSVVVAGHMHHHAKRSFLFRTWKVRKGGTLYVNAARVPRIFKDKEGQGWHHHIRLTRTNGYWDAEAIYLKDGREEVALLPKEIEKERTRIKQEP</sequence>
<gene>
    <name evidence="2" type="ORF">LEP1GSC050_1013</name>
</gene>
<evidence type="ECO:0000313" key="2">
    <source>
        <dbReference type="EMBL" id="EQA47305.1"/>
    </source>
</evidence>
<dbReference type="EMBL" id="AHMO02000004">
    <property type="protein sequence ID" value="EQA47305.1"/>
    <property type="molecule type" value="Genomic_DNA"/>
</dbReference>